<evidence type="ECO:0000256" key="1">
    <source>
        <dbReference type="SAM" id="Coils"/>
    </source>
</evidence>
<keyword evidence="4" id="KW-1185">Reference proteome</keyword>
<reference evidence="3 4" key="1">
    <citation type="submission" date="2017-11" db="EMBL/GenBank/DDBJ databases">
        <title>The genome of Rhizophagus clarus HR1 reveals common genetic basis of auxotrophy among arbuscular mycorrhizal fungi.</title>
        <authorList>
            <person name="Kobayashi Y."/>
        </authorList>
    </citation>
    <scope>NUCLEOTIDE SEQUENCE [LARGE SCALE GENOMIC DNA]</scope>
    <source>
        <strain evidence="3 4">HR1</strain>
    </source>
</reference>
<feature type="compositionally biased region" description="Basic residues" evidence="2">
    <location>
        <begin position="371"/>
        <end position="380"/>
    </location>
</feature>
<evidence type="ECO:0000256" key="2">
    <source>
        <dbReference type="SAM" id="MobiDB-lite"/>
    </source>
</evidence>
<keyword evidence="1" id="KW-0175">Coiled coil</keyword>
<gene>
    <name evidence="3" type="ORF">RclHR1_05630013</name>
</gene>
<feature type="region of interest" description="Disordered" evidence="2">
    <location>
        <begin position="198"/>
        <end position="263"/>
    </location>
</feature>
<dbReference type="EMBL" id="BEXD01003941">
    <property type="protein sequence ID" value="GBC04356.1"/>
    <property type="molecule type" value="Genomic_DNA"/>
</dbReference>
<comment type="caution">
    <text evidence="3">The sequence shown here is derived from an EMBL/GenBank/DDBJ whole genome shotgun (WGS) entry which is preliminary data.</text>
</comment>
<feature type="coiled-coil region" evidence="1">
    <location>
        <begin position="15"/>
        <end position="79"/>
    </location>
</feature>
<proteinExistence type="predicted"/>
<protein>
    <submittedName>
        <fullName evidence="3">Uncharacterized protein</fullName>
    </submittedName>
</protein>
<feature type="region of interest" description="Disordered" evidence="2">
    <location>
        <begin position="350"/>
        <end position="390"/>
    </location>
</feature>
<feature type="compositionally biased region" description="Polar residues" evidence="2">
    <location>
        <begin position="198"/>
        <end position="209"/>
    </location>
</feature>
<dbReference type="STRING" id="94130.A0A2Z6RNJ9"/>
<evidence type="ECO:0000313" key="4">
    <source>
        <dbReference type="Proteomes" id="UP000247702"/>
    </source>
</evidence>
<organism evidence="3 4">
    <name type="scientific">Rhizophagus clarus</name>
    <dbReference type="NCBI Taxonomy" id="94130"/>
    <lineage>
        <taxon>Eukaryota</taxon>
        <taxon>Fungi</taxon>
        <taxon>Fungi incertae sedis</taxon>
        <taxon>Mucoromycota</taxon>
        <taxon>Glomeromycotina</taxon>
        <taxon>Glomeromycetes</taxon>
        <taxon>Glomerales</taxon>
        <taxon>Glomeraceae</taxon>
        <taxon>Rhizophagus</taxon>
    </lineage>
</organism>
<sequence length="619" mass="72004">MTSPNKKTQSTSQCSNENLTEIEELKQEISDLRTKCKELSQLTQDNNYNLLQSKIDKLIDKLEYENTQLRLTNEILQLQIDNYEFMQSLDANIASHDEAESNDLIIPAKRQMRKKPSEEEEKAKVLVRTLLKTFPSELNLKDEETFKSKTNDEICQKLIPRLQKEMKAYNPTYEQVESWLLSIHRSKRAAYLNYLKSNQLNQPNPTSLDNEQEAESDGSIRPAKRQKKSKETRPTNLSEDEDALKIEGGVKTSKGLKPSNLPEDEDVVKIDEGAKILMKTLLKTFPPELNLRDEETFKSKTNVEICQKLIPRLQKEVKAAYNLSYEQIETWLQSFHRSKRNFYLKSHQLNQTNPTSLDNEQEAESDVNIRPAKRQKKSKEKRPTNFSEDEDALKIEEGAKILKGRKSSNLPEDEDALKIEEGAKSLMKALLKTYPYEYTLSIEDTFRSQVNIDICDRLIPKLQRDVKSAYDLSYGQVETWLHSFHKSRRNAHLKSNQSNNLSPTSFDNEFDNLQEAEFDDSIRLAIRQTKSKDELKNEEGVKIEEGAKSLMKRLIDKTYTQNEYKLKLDQTFKSKVNTDICEKLIPKLQEDIKPTYNLSYKQVESWLRSIYMSKRRNGN</sequence>
<name>A0A2Z6RNJ9_9GLOM</name>
<dbReference type="Proteomes" id="UP000247702">
    <property type="component" value="Unassembled WGS sequence"/>
</dbReference>
<evidence type="ECO:0000313" key="3">
    <source>
        <dbReference type="EMBL" id="GBC04356.1"/>
    </source>
</evidence>
<dbReference type="AlphaFoldDB" id="A0A2Z6RNJ9"/>
<accession>A0A2Z6RNJ9</accession>